<dbReference type="GO" id="GO:0015658">
    <property type="term" value="F:branched-chain amino acid transmembrane transporter activity"/>
    <property type="evidence" value="ECO:0007669"/>
    <property type="project" value="TreeGrafter"/>
</dbReference>
<dbReference type="PANTHER" id="PTHR43820:SF8">
    <property type="entry name" value="ABC TRANSPORTER SUBSTRATE-BINDING PROTEIN"/>
    <property type="match status" value="1"/>
</dbReference>
<dbReference type="AlphaFoldDB" id="A0A0K2SJM9"/>
<keyword evidence="3" id="KW-0547">Nucleotide-binding</keyword>
<evidence type="ECO:0000313" key="8">
    <source>
        <dbReference type="Proteomes" id="UP000065807"/>
    </source>
</evidence>
<evidence type="ECO:0000256" key="1">
    <source>
        <dbReference type="ARBA" id="ARBA00005417"/>
    </source>
</evidence>
<dbReference type="GO" id="GO:0015807">
    <property type="term" value="P:L-amino acid transport"/>
    <property type="evidence" value="ECO:0007669"/>
    <property type="project" value="TreeGrafter"/>
</dbReference>
<dbReference type="InterPro" id="IPR027417">
    <property type="entry name" value="P-loop_NTPase"/>
</dbReference>
<dbReference type="EMBL" id="AP014924">
    <property type="protein sequence ID" value="BAS27212.1"/>
    <property type="molecule type" value="Genomic_DNA"/>
</dbReference>
<dbReference type="PANTHER" id="PTHR43820">
    <property type="entry name" value="HIGH-AFFINITY BRANCHED-CHAIN AMINO ACID TRANSPORT ATP-BINDING PROTEIN LIVF"/>
    <property type="match status" value="1"/>
</dbReference>
<dbReference type="PROSITE" id="PS00211">
    <property type="entry name" value="ABC_TRANSPORTER_1"/>
    <property type="match status" value="1"/>
</dbReference>
<evidence type="ECO:0000256" key="5">
    <source>
        <dbReference type="ARBA" id="ARBA00022970"/>
    </source>
</evidence>
<dbReference type="GO" id="GO:0005524">
    <property type="term" value="F:ATP binding"/>
    <property type="evidence" value="ECO:0007669"/>
    <property type="project" value="UniProtKB-KW"/>
</dbReference>
<gene>
    <name evidence="7" type="ORF">LIP_1361</name>
</gene>
<dbReference type="OrthoDB" id="9776369at2"/>
<sequence length="264" mass="29339">MEPLLSVNNLEVIYDKVFLAVKGISLEVPQGSIVTLLGANGAGKSTTLKAISGLLGPERGEVTRGVVRFAGRPLDRLPSPRRVALGIAQVLEGRRVFEHLTPEENLLAASTMHRDGAHVRSLIDRIYGYFPRLAERRSTRAGYLSGGEQQMLAIGRALMAEPRLLLLDEPSLGLAPRLVQEIFDIVRRINQEEGVTILLVEQNARAALAIASHGYLMENGRIVMAGPARTLRENPDVREFYLGGGSRMDYQRVKHYRRRKRWLA</sequence>
<dbReference type="InterPro" id="IPR017871">
    <property type="entry name" value="ABC_transporter-like_CS"/>
</dbReference>
<dbReference type="InterPro" id="IPR003593">
    <property type="entry name" value="AAA+_ATPase"/>
</dbReference>
<dbReference type="PATRIC" id="fig|1555112.3.peg.1400"/>
<evidence type="ECO:0000259" key="6">
    <source>
        <dbReference type="PROSITE" id="PS50893"/>
    </source>
</evidence>
<dbReference type="RefSeq" id="WP_068135770.1">
    <property type="nucleotide sequence ID" value="NZ_AP014924.1"/>
</dbReference>
<dbReference type="STRING" id="1555112.LIP_1361"/>
<name>A0A0K2SJM9_LIMPI</name>
<protein>
    <submittedName>
        <fullName evidence="7">Branched-chain amino acid ABC transporter ATP-binding protein</fullName>
    </submittedName>
</protein>
<accession>A0A0K2SJM9</accession>
<dbReference type="SMART" id="SM00382">
    <property type="entry name" value="AAA"/>
    <property type="match status" value="1"/>
</dbReference>
<feature type="domain" description="ABC transporter" evidence="6">
    <location>
        <begin position="5"/>
        <end position="244"/>
    </location>
</feature>
<proteinExistence type="inferred from homology"/>
<keyword evidence="2" id="KW-0813">Transport</keyword>
<dbReference type="InterPro" id="IPR003439">
    <property type="entry name" value="ABC_transporter-like_ATP-bd"/>
</dbReference>
<dbReference type="PROSITE" id="PS50893">
    <property type="entry name" value="ABC_TRANSPORTER_2"/>
    <property type="match status" value="1"/>
</dbReference>
<reference evidence="8" key="2">
    <citation type="journal article" date="2016" name="Int. J. Syst. Evol. Microbiol.">
        <title>Complete genome sequence and cell structure of Limnochorda pilosa, a Gram-negative spore-former within the phylum Firmicutes.</title>
        <authorList>
            <person name="Watanabe M."/>
            <person name="Kojima H."/>
            <person name="Fukui M."/>
        </authorList>
    </citation>
    <scope>NUCLEOTIDE SEQUENCE [LARGE SCALE GENOMIC DNA]</scope>
    <source>
        <strain evidence="8">HC45</strain>
    </source>
</reference>
<dbReference type="InterPro" id="IPR052156">
    <property type="entry name" value="BCAA_Transport_ATP-bd_LivF"/>
</dbReference>
<comment type="similarity">
    <text evidence="1">Belongs to the ABC transporter superfamily.</text>
</comment>
<evidence type="ECO:0000256" key="4">
    <source>
        <dbReference type="ARBA" id="ARBA00022840"/>
    </source>
</evidence>
<dbReference type="Pfam" id="PF00005">
    <property type="entry name" value="ABC_tran"/>
    <property type="match status" value="1"/>
</dbReference>
<dbReference type="GO" id="GO:0016887">
    <property type="term" value="F:ATP hydrolysis activity"/>
    <property type="evidence" value="ECO:0007669"/>
    <property type="project" value="InterPro"/>
</dbReference>
<dbReference type="SUPFAM" id="SSF52540">
    <property type="entry name" value="P-loop containing nucleoside triphosphate hydrolases"/>
    <property type="match status" value="1"/>
</dbReference>
<keyword evidence="4 7" id="KW-0067">ATP-binding</keyword>
<dbReference type="Gene3D" id="3.40.50.300">
    <property type="entry name" value="P-loop containing nucleotide triphosphate hydrolases"/>
    <property type="match status" value="1"/>
</dbReference>
<dbReference type="CDD" id="cd03224">
    <property type="entry name" value="ABC_TM1139_LivF_branched"/>
    <property type="match status" value="1"/>
</dbReference>
<evidence type="ECO:0000313" key="7">
    <source>
        <dbReference type="EMBL" id="BAS27212.1"/>
    </source>
</evidence>
<organism evidence="7 8">
    <name type="scientific">Limnochorda pilosa</name>
    <dbReference type="NCBI Taxonomy" id="1555112"/>
    <lineage>
        <taxon>Bacteria</taxon>
        <taxon>Bacillati</taxon>
        <taxon>Bacillota</taxon>
        <taxon>Limnochordia</taxon>
        <taxon>Limnochordales</taxon>
        <taxon>Limnochordaceae</taxon>
        <taxon>Limnochorda</taxon>
    </lineage>
</organism>
<keyword evidence="8" id="KW-1185">Reference proteome</keyword>
<evidence type="ECO:0000256" key="2">
    <source>
        <dbReference type="ARBA" id="ARBA00022448"/>
    </source>
</evidence>
<dbReference type="Proteomes" id="UP000065807">
    <property type="component" value="Chromosome"/>
</dbReference>
<keyword evidence="5" id="KW-0029">Amino-acid transport</keyword>
<reference evidence="8" key="1">
    <citation type="submission" date="2015-07" db="EMBL/GenBank/DDBJ databases">
        <title>Complete genome sequence and phylogenetic analysis of Limnochorda pilosa.</title>
        <authorList>
            <person name="Watanabe M."/>
            <person name="Kojima H."/>
            <person name="Fukui M."/>
        </authorList>
    </citation>
    <scope>NUCLEOTIDE SEQUENCE [LARGE SCALE GENOMIC DNA]</scope>
    <source>
        <strain evidence="8">HC45</strain>
    </source>
</reference>
<dbReference type="KEGG" id="lpil:LIP_1361"/>
<evidence type="ECO:0000256" key="3">
    <source>
        <dbReference type="ARBA" id="ARBA00022741"/>
    </source>
</evidence>